<evidence type="ECO:0000256" key="1">
    <source>
        <dbReference type="ARBA" id="ARBA00022801"/>
    </source>
</evidence>
<evidence type="ECO:0000313" key="2">
    <source>
        <dbReference type="EMBL" id="QUW02744.1"/>
    </source>
</evidence>
<gene>
    <name evidence="2" type="primary">sixA</name>
    <name evidence="2" type="ORF">J8C06_10445</name>
</gene>
<dbReference type="SUPFAM" id="SSF53254">
    <property type="entry name" value="Phosphoglycerate mutase-like"/>
    <property type="match status" value="1"/>
</dbReference>
<accession>A0ABX8BAQ2</accession>
<keyword evidence="1" id="KW-0378">Hydrolase</keyword>
<sequence>MELYLMRHAIAHDLGADGSRTDAERTVTDEGRANTRAAAHAMRRLELDFDTVWTSPLVRARQTAAIVAEVLNKTHVLREAPELALGAGPDRLIQALTRLNRQASALLVGHEPDLSRFVAFLVWGSLDADRIAFKKGALCRLDCQLGLRPGKATLRWLLTPKQLRLLGGRS</sequence>
<dbReference type="InterPro" id="IPR051021">
    <property type="entry name" value="Mito_Ser/Thr_phosphatase"/>
</dbReference>
<dbReference type="InterPro" id="IPR013078">
    <property type="entry name" value="His_Pase_superF_clade-1"/>
</dbReference>
<protein>
    <submittedName>
        <fullName evidence="2">Phosphohistidine phosphatase SixA</fullName>
    </submittedName>
</protein>
<keyword evidence="3" id="KW-1185">Reference proteome</keyword>
<dbReference type="NCBIfam" id="TIGR00249">
    <property type="entry name" value="sixA"/>
    <property type="match status" value="1"/>
</dbReference>
<dbReference type="CDD" id="cd07067">
    <property type="entry name" value="HP_PGM_like"/>
    <property type="match status" value="1"/>
</dbReference>
<dbReference type="Gene3D" id="3.40.50.1240">
    <property type="entry name" value="Phosphoglycerate mutase-like"/>
    <property type="match status" value="1"/>
</dbReference>
<evidence type="ECO:0000313" key="3">
    <source>
        <dbReference type="Proteomes" id="UP000676506"/>
    </source>
</evidence>
<organism evidence="2 3">
    <name type="scientific">Chloracidobacterium validum</name>
    <dbReference type="NCBI Taxonomy" id="2821543"/>
    <lineage>
        <taxon>Bacteria</taxon>
        <taxon>Pseudomonadati</taxon>
        <taxon>Acidobacteriota</taxon>
        <taxon>Terriglobia</taxon>
        <taxon>Terriglobales</taxon>
        <taxon>Acidobacteriaceae</taxon>
        <taxon>Chloracidobacterium</taxon>
    </lineage>
</organism>
<dbReference type="RefSeq" id="WP_211428635.1">
    <property type="nucleotide sequence ID" value="NZ_CP072648.1"/>
</dbReference>
<dbReference type="EMBL" id="CP072648">
    <property type="protein sequence ID" value="QUW02744.1"/>
    <property type="molecule type" value="Genomic_DNA"/>
</dbReference>
<dbReference type="InterPro" id="IPR029033">
    <property type="entry name" value="His_PPase_superfam"/>
</dbReference>
<dbReference type="PANTHER" id="PTHR20935">
    <property type="entry name" value="PHOSPHOGLYCERATE MUTASE-RELATED"/>
    <property type="match status" value="1"/>
</dbReference>
<name>A0ABX8BAQ2_9BACT</name>
<dbReference type="Proteomes" id="UP000676506">
    <property type="component" value="Chromosome 1"/>
</dbReference>
<proteinExistence type="predicted"/>
<dbReference type="PANTHER" id="PTHR20935:SF1">
    <property type="entry name" value="SLL1549 PROTEIN"/>
    <property type="match status" value="1"/>
</dbReference>
<dbReference type="InterPro" id="IPR004449">
    <property type="entry name" value="SixA"/>
</dbReference>
<dbReference type="Pfam" id="PF00300">
    <property type="entry name" value="His_Phos_1"/>
    <property type="match status" value="1"/>
</dbReference>
<reference evidence="2 3" key="1">
    <citation type="submission" date="2021-03" db="EMBL/GenBank/DDBJ databases">
        <title>Genomic and phenotypic characterization of Chloracidobacterium isolates provides evidence for multiple species.</title>
        <authorList>
            <person name="Saini M.K."/>
            <person name="Costas A.M.G."/>
            <person name="Tank M."/>
            <person name="Bryant D.A."/>
        </authorList>
    </citation>
    <scope>NUCLEOTIDE SEQUENCE [LARGE SCALE GENOMIC DNA]</scope>
    <source>
        <strain evidence="2 3">BV2-C</strain>
    </source>
</reference>